<reference evidence="3" key="1">
    <citation type="journal article" date="2013" name="Genome Announc.">
        <title>Draft Genome Sequence of Streptomyces bottropensis ATCC 25435, a Bottromycin-Producing Actinomycete.</title>
        <authorList>
            <person name="Zhang H."/>
            <person name="Zhou W."/>
            <person name="Zhuang Y."/>
            <person name="Liang X."/>
            <person name="Liu T."/>
        </authorList>
    </citation>
    <scope>NUCLEOTIDE SEQUENCE [LARGE SCALE GENOMIC DNA]</scope>
    <source>
        <strain evidence="3">ATCC 25435</strain>
    </source>
</reference>
<dbReference type="AlphaFoldDB" id="M3DI83"/>
<feature type="compositionally biased region" description="Polar residues" evidence="1">
    <location>
        <begin position="1"/>
        <end position="11"/>
    </location>
</feature>
<accession>M3DI83</accession>
<dbReference type="Proteomes" id="UP000030760">
    <property type="component" value="Unassembled WGS sequence"/>
</dbReference>
<dbReference type="EMBL" id="KB405062">
    <property type="protein sequence ID" value="EMF56492.1"/>
    <property type="molecule type" value="Genomic_DNA"/>
</dbReference>
<name>M3DI83_9ACTN</name>
<proteinExistence type="predicted"/>
<organism evidence="2 3">
    <name type="scientific">Streptomyces bottropensis ATCC 25435</name>
    <dbReference type="NCBI Taxonomy" id="1054862"/>
    <lineage>
        <taxon>Bacteria</taxon>
        <taxon>Bacillati</taxon>
        <taxon>Actinomycetota</taxon>
        <taxon>Actinomycetes</taxon>
        <taxon>Kitasatosporales</taxon>
        <taxon>Streptomycetaceae</taxon>
        <taxon>Streptomyces</taxon>
    </lineage>
</organism>
<gene>
    <name evidence="2" type="ORF">SBD_2053</name>
</gene>
<feature type="region of interest" description="Disordered" evidence="1">
    <location>
        <begin position="1"/>
        <end position="20"/>
    </location>
</feature>
<sequence length="84" mass="9615">MLRQARSSRQVTGRRELHDLGSRACSALSDRPTWRTVMNRMFGDYADALGRQQGRDRTVATNKLLSKDLHLAAQHRPPNGWTLR</sequence>
<protein>
    <submittedName>
        <fullName evidence="2">Uncharacterized protein</fullName>
    </submittedName>
</protein>
<evidence type="ECO:0000256" key="1">
    <source>
        <dbReference type="SAM" id="MobiDB-lite"/>
    </source>
</evidence>
<evidence type="ECO:0000313" key="3">
    <source>
        <dbReference type="Proteomes" id="UP000030760"/>
    </source>
</evidence>
<evidence type="ECO:0000313" key="2">
    <source>
        <dbReference type="EMBL" id="EMF56492.1"/>
    </source>
</evidence>